<evidence type="ECO:0000313" key="5">
    <source>
        <dbReference type="RefSeq" id="XP_010254719.1"/>
    </source>
</evidence>
<evidence type="ECO:0000256" key="1">
    <source>
        <dbReference type="PROSITE-ProRule" id="PRU00175"/>
    </source>
</evidence>
<dbReference type="GO" id="GO:0008270">
    <property type="term" value="F:zinc ion binding"/>
    <property type="evidence" value="ECO:0007669"/>
    <property type="project" value="UniProtKB-KW"/>
</dbReference>
<keyword evidence="1" id="KW-0479">Metal-binding</keyword>
<feature type="compositionally biased region" description="Polar residues" evidence="2">
    <location>
        <begin position="383"/>
        <end position="393"/>
    </location>
</feature>
<reference evidence="5" key="1">
    <citation type="submission" date="2025-08" db="UniProtKB">
        <authorList>
            <consortium name="RefSeq"/>
        </authorList>
    </citation>
    <scope>IDENTIFICATION</scope>
</reference>
<accession>A0A1U7ZRS4</accession>
<protein>
    <submittedName>
        <fullName evidence="5">Uncharacterized protein LOC104595615 isoform X2</fullName>
    </submittedName>
</protein>
<organism evidence="4 5">
    <name type="scientific">Nelumbo nucifera</name>
    <name type="common">Sacred lotus</name>
    <dbReference type="NCBI Taxonomy" id="4432"/>
    <lineage>
        <taxon>Eukaryota</taxon>
        <taxon>Viridiplantae</taxon>
        <taxon>Streptophyta</taxon>
        <taxon>Embryophyta</taxon>
        <taxon>Tracheophyta</taxon>
        <taxon>Spermatophyta</taxon>
        <taxon>Magnoliopsida</taxon>
        <taxon>Proteales</taxon>
        <taxon>Nelumbonaceae</taxon>
        <taxon>Nelumbo</taxon>
    </lineage>
</organism>
<dbReference type="SUPFAM" id="SSF57850">
    <property type="entry name" value="RING/U-box"/>
    <property type="match status" value="1"/>
</dbReference>
<evidence type="ECO:0000259" key="3">
    <source>
        <dbReference type="PROSITE" id="PS50089"/>
    </source>
</evidence>
<keyword evidence="1" id="KW-0863">Zinc-finger</keyword>
<feature type="compositionally biased region" description="Polar residues" evidence="2">
    <location>
        <begin position="104"/>
        <end position="120"/>
    </location>
</feature>
<feature type="region of interest" description="Disordered" evidence="2">
    <location>
        <begin position="340"/>
        <end position="408"/>
    </location>
</feature>
<feature type="region of interest" description="Disordered" evidence="2">
    <location>
        <begin position="94"/>
        <end position="171"/>
    </location>
</feature>
<evidence type="ECO:0000313" key="4">
    <source>
        <dbReference type="Proteomes" id="UP000189703"/>
    </source>
</evidence>
<feature type="compositionally biased region" description="Basic and acidic residues" evidence="2">
    <location>
        <begin position="347"/>
        <end position="358"/>
    </location>
</feature>
<dbReference type="InterPro" id="IPR001841">
    <property type="entry name" value="Znf_RING"/>
</dbReference>
<dbReference type="PANTHER" id="PTHR31150">
    <property type="entry name" value="EXPRESSED PROTEIN"/>
    <property type="match status" value="1"/>
</dbReference>
<feature type="domain" description="RING-type" evidence="3">
    <location>
        <begin position="242"/>
        <end position="300"/>
    </location>
</feature>
<feature type="compositionally biased region" description="Basic residues" evidence="2">
    <location>
        <begin position="398"/>
        <end position="408"/>
    </location>
</feature>
<dbReference type="GeneID" id="104595615"/>
<gene>
    <name evidence="5" type="primary">LOC104595615</name>
</gene>
<dbReference type="OrthoDB" id="1938835at2759"/>
<dbReference type="PANTHER" id="PTHR31150:SF32">
    <property type="entry name" value="RING_U-BOX SUPERFAMILY PROTEIN"/>
    <property type="match status" value="1"/>
</dbReference>
<feature type="compositionally biased region" description="Low complexity" evidence="2">
    <location>
        <begin position="140"/>
        <end position="149"/>
    </location>
</feature>
<dbReference type="RefSeq" id="XP_010254719.1">
    <property type="nucleotide sequence ID" value="XM_010256417.2"/>
</dbReference>
<dbReference type="Proteomes" id="UP000189703">
    <property type="component" value="Unplaced"/>
</dbReference>
<evidence type="ECO:0000256" key="2">
    <source>
        <dbReference type="SAM" id="MobiDB-lite"/>
    </source>
</evidence>
<keyword evidence="1" id="KW-0862">Zinc</keyword>
<keyword evidence="4" id="KW-1185">Reference proteome</keyword>
<dbReference type="SMART" id="SM00184">
    <property type="entry name" value="RING"/>
    <property type="match status" value="1"/>
</dbReference>
<dbReference type="AlphaFoldDB" id="A0A1U7ZRS4"/>
<proteinExistence type="predicted"/>
<dbReference type="PROSITE" id="PS50089">
    <property type="entry name" value="ZF_RING_2"/>
    <property type="match status" value="1"/>
</dbReference>
<dbReference type="InterPro" id="IPR013083">
    <property type="entry name" value="Znf_RING/FYVE/PHD"/>
</dbReference>
<sequence length="408" mass="44971">MGSACCVAARDRTLSNRTGSEALHNNIRYSPSWSFRWDSRGRVAGEVENPVNQFSHGVHGNLGLEFKEQRHVETEYVSGGGSPAENFQTPMWQKSPVHEGTFGSLRTPTSDLSVGSNLSTEVKHSRELSAADDPSPPKLSFSVPSTSSSTKGDLVSQSHAESMRLRRARRSPGHQLFSNDLTMGSYGGSSDGWSMRTFSELVASSQRERWSFDSETLMSGRGRITRSNSQLSASPSIDLQTCGVCSKLLAERSSLSTQKIIATNEISVVAVLVCGHVYHAECLESITPETDKYDPSCPECCTVGEKQILKMARKALRREADLKSKSYKISRNQVVDSDLDDDSIVSDQRKSGRREGKGPKMGTSSSMKSSFGRPFLRRHFTLGSKTSRSLSESDSARKKGFWARYRKE</sequence>
<name>A0A1U7ZRS4_NELNU</name>
<dbReference type="Gene3D" id="3.30.40.10">
    <property type="entry name" value="Zinc/RING finger domain, C3HC4 (zinc finger)"/>
    <property type="match status" value="1"/>
</dbReference>